<evidence type="ECO:0000313" key="18">
    <source>
        <dbReference type="Proteomes" id="UP001168640"/>
    </source>
</evidence>
<dbReference type="RefSeq" id="WP_302908426.1">
    <property type="nucleotide sequence ID" value="NZ_JAUMIS010000001.1"/>
</dbReference>
<evidence type="ECO:0000256" key="15">
    <source>
        <dbReference type="ARBA" id="ARBA00033028"/>
    </source>
</evidence>
<accession>A0ABT8VVY9</accession>
<proteinExistence type="inferred from homology"/>
<keyword evidence="5 16" id="KW-1003">Cell membrane</keyword>
<evidence type="ECO:0000256" key="11">
    <source>
        <dbReference type="ARBA" id="ARBA00023136"/>
    </source>
</evidence>
<evidence type="ECO:0000256" key="5">
    <source>
        <dbReference type="ARBA" id="ARBA00022475"/>
    </source>
</evidence>
<keyword evidence="8 16" id="KW-0442">Lipid degradation</keyword>
<evidence type="ECO:0000256" key="4">
    <source>
        <dbReference type="ARBA" id="ARBA00019692"/>
    </source>
</evidence>
<keyword evidence="9 16" id="KW-1133">Transmembrane helix</keyword>
<comment type="similarity">
    <text evidence="3 16">Belongs to the lipase chaperone family.</text>
</comment>
<dbReference type="EMBL" id="JAUMIS010000001">
    <property type="protein sequence ID" value="MDO3720153.1"/>
    <property type="molecule type" value="Genomic_DNA"/>
</dbReference>
<evidence type="ECO:0000256" key="3">
    <source>
        <dbReference type="ARBA" id="ARBA00010358"/>
    </source>
</evidence>
<comment type="caution">
    <text evidence="17">The sequence shown here is derived from an EMBL/GenBank/DDBJ whole genome shotgun (WGS) entry which is preliminary data.</text>
</comment>
<evidence type="ECO:0000256" key="14">
    <source>
        <dbReference type="ARBA" id="ARBA00031542"/>
    </source>
</evidence>
<keyword evidence="11 16" id="KW-0472">Membrane</keyword>
<evidence type="ECO:0000256" key="7">
    <source>
        <dbReference type="ARBA" id="ARBA00022692"/>
    </source>
</evidence>
<evidence type="ECO:0000256" key="1">
    <source>
        <dbReference type="ARBA" id="ARBA00003280"/>
    </source>
</evidence>
<dbReference type="HAMAP" id="MF_00790">
    <property type="entry name" value="Lipase_chap"/>
    <property type="match status" value="1"/>
</dbReference>
<evidence type="ECO:0000256" key="6">
    <source>
        <dbReference type="ARBA" id="ARBA00022519"/>
    </source>
</evidence>
<comment type="subcellular location">
    <subcellularLocation>
        <location evidence="2">Cell inner membrane</location>
        <topology evidence="2">Single-pass membrane protein</topology>
        <orientation evidence="2">Periplasmic side</orientation>
    </subcellularLocation>
</comment>
<sequence length="342" mass="38476">MKKQIALLVSLFALTLFIGGWLTLPPGNADNVLSNPVQQDSERYSAVSPVAEAPETELPSEDLPSLPDELAETLSFVTLVVDSDGNLVPTPDLRQLFDMYLSALDEHPQEQVLGWLEQALSTQLAGHERALEQARDLLDRYIQYRLAAGELAENSQPSLTHEGFNLEVLRYRQQQLLALRSNHFEPAEAEAFFKLEEVQDRYTLEYLSVSHNENLSHEAKQQALAALDQTLPEEIRELRQRTTRHADVYEQVKSLREEGASAAEVYQARAQALGDDAAANLAELDKQRAGWKRRLQEFSEQKAQILNRGLPENAEARAIAQIIERDFSGTERLRVQALAPEL</sequence>
<evidence type="ECO:0000256" key="12">
    <source>
        <dbReference type="ARBA" id="ARBA00023186"/>
    </source>
</evidence>
<dbReference type="Proteomes" id="UP001168640">
    <property type="component" value="Unassembled WGS sequence"/>
</dbReference>
<organism evidence="17 18">
    <name type="scientific">Marinobacter suaedae</name>
    <dbReference type="NCBI Taxonomy" id="3057675"/>
    <lineage>
        <taxon>Bacteria</taxon>
        <taxon>Pseudomonadati</taxon>
        <taxon>Pseudomonadota</taxon>
        <taxon>Gammaproteobacteria</taxon>
        <taxon>Pseudomonadales</taxon>
        <taxon>Marinobacteraceae</taxon>
        <taxon>Marinobacter</taxon>
    </lineage>
</organism>
<evidence type="ECO:0000313" key="17">
    <source>
        <dbReference type="EMBL" id="MDO3720153.1"/>
    </source>
</evidence>
<evidence type="ECO:0000256" key="13">
    <source>
        <dbReference type="ARBA" id="ARBA00030948"/>
    </source>
</evidence>
<keyword evidence="6 16" id="KW-0997">Cell inner membrane</keyword>
<name>A0ABT8VVY9_9GAMM</name>
<evidence type="ECO:0000256" key="9">
    <source>
        <dbReference type="ARBA" id="ARBA00022989"/>
    </source>
</evidence>
<keyword evidence="10 16" id="KW-0443">Lipid metabolism</keyword>
<evidence type="ECO:0000256" key="8">
    <source>
        <dbReference type="ARBA" id="ARBA00022963"/>
    </source>
</evidence>
<protein>
    <recommendedName>
        <fullName evidence="4 16">Lipase chaperone</fullName>
    </recommendedName>
    <alternativeName>
        <fullName evidence="16">Lipase activator protein</fullName>
    </alternativeName>
    <alternativeName>
        <fullName evidence="15 16">Lipase foldase</fullName>
    </alternativeName>
    <alternativeName>
        <fullName evidence="13 16">Lipase helper protein</fullName>
    </alternativeName>
    <alternativeName>
        <fullName evidence="14 16">Lipase modulator</fullName>
    </alternativeName>
</protein>
<dbReference type="SUPFAM" id="SSF158855">
    <property type="entry name" value="Lipase chaperone-like"/>
    <property type="match status" value="1"/>
</dbReference>
<dbReference type="Pfam" id="PF03280">
    <property type="entry name" value="Lipase_chap"/>
    <property type="match status" value="1"/>
</dbReference>
<keyword evidence="7 16" id="KW-0812">Transmembrane</keyword>
<evidence type="ECO:0000256" key="16">
    <source>
        <dbReference type="HAMAP-Rule" id="MF_00790"/>
    </source>
</evidence>
<evidence type="ECO:0000256" key="2">
    <source>
        <dbReference type="ARBA" id="ARBA00004383"/>
    </source>
</evidence>
<reference evidence="17" key="1">
    <citation type="submission" date="2023-07" db="EMBL/GenBank/DDBJ databases">
        <title>Marinobacter sp. chi1 genome sequencing and assembly.</title>
        <authorList>
            <person name="Park S."/>
        </authorList>
    </citation>
    <scope>NUCLEOTIDE SEQUENCE</scope>
    <source>
        <strain evidence="17">Chi1</strain>
    </source>
</reference>
<keyword evidence="12 16" id="KW-0143">Chaperone</keyword>
<dbReference type="InterPro" id="IPR004961">
    <property type="entry name" value="Lipase_chaperone"/>
</dbReference>
<gene>
    <name evidence="16" type="primary">lifO</name>
    <name evidence="17" type="ORF">QVZ43_00360</name>
</gene>
<evidence type="ECO:0000256" key="10">
    <source>
        <dbReference type="ARBA" id="ARBA00023098"/>
    </source>
</evidence>
<keyword evidence="18" id="KW-1185">Reference proteome</keyword>
<comment type="function">
    <text evidence="1 16">May be involved in the folding of the extracellular lipase during its passage through the periplasm.</text>
</comment>